<organism evidence="2 3">
    <name type="scientific">Coprinopsis cinerea (strain Okayama-7 / 130 / ATCC MYA-4618 / FGSC 9003)</name>
    <name type="common">Inky cap fungus</name>
    <name type="synonym">Hormographiella aspergillata</name>
    <dbReference type="NCBI Taxonomy" id="240176"/>
    <lineage>
        <taxon>Eukaryota</taxon>
        <taxon>Fungi</taxon>
        <taxon>Dikarya</taxon>
        <taxon>Basidiomycota</taxon>
        <taxon>Agaricomycotina</taxon>
        <taxon>Agaricomycetes</taxon>
        <taxon>Agaricomycetidae</taxon>
        <taxon>Agaricales</taxon>
        <taxon>Agaricineae</taxon>
        <taxon>Psathyrellaceae</taxon>
        <taxon>Coprinopsis</taxon>
    </lineage>
</organism>
<dbReference type="EMBL" id="AACS02000013">
    <property type="protein sequence ID" value="EAU83730.1"/>
    <property type="molecule type" value="Genomic_DNA"/>
</dbReference>
<dbReference type="KEGG" id="cci:CC1G_05634"/>
<feature type="region of interest" description="Disordered" evidence="1">
    <location>
        <begin position="239"/>
        <end position="279"/>
    </location>
</feature>
<feature type="compositionally biased region" description="Polar residues" evidence="1">
    <location>
        <begin position="151"/>
        <end position="167"/>
    </location>
</feature>
<feature type="compositionally biased region" description="Basic residues" evidence="1">
    <location>
        <begin position="91"/>
        <end position="100"/>
    </location>
</feature>
<proteinExistence type="predicted"/>
<comment type="caution">
    <text evidence="2">The sequence shown here is derived from an EMBL/GenBank/DDBJ whole genome shotgun (WGS) entry which is preliminary data.</text>
</comment>
<evidence type="ECO:0000313" key="2">
    <source>
        <dbReference type="EMBL" id="EAU83730.1"/>
    </source>
</evidence>
<dbReference type="eggNOG" id="ENOG502T1U7">
    <property type="taxonomic scope" value="Eukaryota"/>
</dbReference>
<feature type="compositionally biased region" description="Polar residues" evidence="1">
    <location>
        <begin position="240"/>
        <end position="249"/>
    </location>
</feature>
<dbReference type="GeneID" id="6014722"/>
<dbReference type="AlphaFoldDB" id="A8P1Q6"/>
<feature type="compositionally biased region" description="Polar residues" evidence="1">
    <location>
        <begin position="108"/>
        <end position="127"/>
    </location>
</feature>
<keyword evidence="3" id="KW-1185">Reference proteome</keyword>
<reference evidence="2 3" key="1">
    <citation type="journal article" date="2010" name="Proc. Natl. Acad. Sci. U.S.A.">
        <title>Insights into evolution of multicellular fungi from the assembled chromosomes of the mushroom Coprinopsis cinerea (Coprinus cinereus).</title>
        <authorList>
            <person name="Stajich J.E."/>
            <person name="Wilke S.K."/>
            <person name="Ahren D."/>
            <person name="Au C.H."/>
            <person name="Birren B.W."/>
            <person name="Borodovsky M."/>
            <person name="Burns C."/>
            <person name="Canback B."/>
            <person name="Casselton L.A."/>
            <person name="Cheng C.K."/>
            <person name="Deng J."/>
            <person name="Dietrich F.S."/>
            <person name="Fargo D.C."/>
            <person name="Farman M.L."/>
            <person name="Gathman A.C."/>
            <person name="Goldberg J."/>
            <person name="Guigo R."/>
            <person name="Hoegger P.J."/>
            <person name="Hooker J.B."/>
            <person name="Huggins A."/>
            <person name="James T.Y."/>
            <person name="Kamada T."/>
            <person name="Kilaru S."/>
            <person name="Kodira C."/>
            <person name="Kues U."/>
            <person name="Kupfer D."/>
            <person name="Kwan H.S."/>
            <person name="Lomsadze A."/>
            <person name="Li W."/>
            <person name="Lilly W.W."/>
            <person name="Ma L.J."/>
            <person name="Mackey A.J."/>
            <person name="Manning G."/>
            <person name="Martin F."/>
            <person name="Muraguchi H."/>
            <person name="Natvig D.O."/>
            <person name="Palmerini H."/>
            <person name="Ramesh M.A."/>
            <person name="Rehmeyer C.J."/>
            <person name="Roe B.A."/>
            <person name="Shenoy N."/>
            <person name="Stanke M."/>
            <person name="Ter-Hovhannisyan V."/>
            <person name="Tunlid A."/>
            <person name="Velagapudi R."/>
            <person name="Vision T.J."/>
            <person name="Zeng Q."/>
            <person name="Zolan M.E."/>
            <person name="Pukkila P.J."/>
        </authorList>
    </citation>
    <scope>NUCLEOTIDE SEQUENCE [LARGE SCALE GENOMIC DNA]</scope>
    <source>
        <strain evidence="3">Okayama-7 / 130 / ATCC MYA-4618 / FGSC 9003</strain>
    </source>
</reference>
<sequence>MATPAANNNNANDLVFNSRAEQRRRRLLDIEREQQLEELEALKMTEEQFHLLKRSFVSVKFEFYDLDGLRWTPSALYTRQFRAKTQWHNTHSSHNHHAPRHYPPPSPRTTQNQNLPTQGHQRPSDSTIRVAPRKPVPPAPTQPQRKPTPPTITLNTSPLPYGTNNDPDATPMPSPVASSFSELDNDLQSNHGYARGCVKQRSAVKGLFARDTNCEPGSCNPACPPTPTPYNIQCPPTPTPCSGSQFESTQQQPRSQFDSQQPRSQYDSSPHPRNEPSSRNQFEYQYQDVGQDYHLASVGVQHHIADTQQFHRGNMNSPIPPPSPVCPSVNAFEDHTSRGHGNEWGRNVAWNVVSS</sequence>
<accession>A8P1Q6</accession>
<evidence type="ECO:0000313" key="3">
    <source>
        <dbReference type="Proteomes" id="UP000001861"/>
    </source>
</evidence>
<name>A8P1Q6_COPC7</name>
<evidence type="ECO:0000256" key="1">
    <source>
        <dbReference type="SAM" id="MobiDB-lite"/>
    </source>
</evidence>
<dbReference type="InParanoid" id="A8P1Q6"/>
<feature type="compositionally biased region" description="Pro residues" evidence="1">
    <location>
        <begin position="134"/>
        <end position="150"/>
    </location>
</feature>
<feature type="region of interest" description="Disordered" evidence="1">
    <location>
        <begin position="87"/>
        <end position="181"/>
    </location>
</feature>
<dbReference type="PRINTS" id="PR01217">
    <property type="entry name" value="PRICHEXTENSN"/>
</dbReference>
<feature type="compositionally biased region" description="Low complexity" evidence="1">
    <location>
        <begin position="250"/>
        <end position="265"/>
    </location>
</feature>
<dbReference type="OrthoDB" id="2757916at2759"/>
<dbReference type="Proteomes" id="UP000001861">
    <property type="component" value="Unassembled WGS sequence"/>
</dbReference>
<gene>
    <name evidence="2" type="ORF">CC1G_05634</name>
</gene>
<dbReference type="VEuPathDB" id="FungiDB:CC1G_05634"/>
<dbReference type="RefSeq" id="XP_001838153.1">
    <property type="nucleotide sequence ID" value="XM_001838101.1"/>
</dbReference>
<protein>
    <submittedName>
        <fullName evidence="2">Uncharacterized protein</fullName>
    </submittedName>
</protein>